<evidence type="ECO:0000256" key="4">
    <source>
        <dbReference type="ARBA" id="ARBA00023326"/>
    </source>
</evidence>
<dbReference type="GO" id="GO:0004553">
    <property type="term" value="F:hydrolase activity, hydrolyzing O-glycosyl compounds"/>
    <property type="evidence" value="ECO:0007669"/>
    <property type="project" value="InterPro"/>
</dbReference>
<dbReference type="InterPro" id="IPR001701">
    <property type="entry name" value="Glyco_hydro_9"/>
</dbReference>
<accession>W4VAP1</accession>
<proteinExistence type="predicted"/>
<dbReference type="InterPro" id="IPR008928">
    <property type="entry name" value="6-hairpin_glycosidase_sf"/>
</dbReference>
<sequence>MKRIGALVLITALLAGILPKSVLAEEPKFNYVDAFAKSILFYEANWCGPDAGNNRIKWRGPCHIEDGKDVGLDLTGGFHDCGDHVKFGLPQCASASTLAWAYYEFSDVFIEKGQDEYMLNILKHFCDYFMKCYPEKNKFYYQSVTVMWTTSTGDHPSFKATTDPHIMWLHRKIRVRMSPGIRQQHWRLCI</sequence>
<keyword evidence="1" id="KW-0378">Hydrolase</keyword>
<keyword evidence="3" id="KW-0326">Glycosidase</keyword>
<keyword evidence="7" id="KW-1185">Reference proteome</keyword>
<keyword evidence="4" id="KW-0624">Polysaccharide degradation</keyword>
<evidence type="ECO:0000313" key="7">
    <source>
        <dbReference type="Proteomes" id="UP000019109"/>
    </source>
</evidence>
<evidence type="ECO:0000259" key="5">
    <source>
        <dbReference type="Pfam" id="PF00759"/>
    </source>
</evidence>
<feature type="domain" description="Glycoside hydrolase family 9" evidence="5">
    <location>
        <begin position="31"/>
        <end position="163"/>
    </location>
</feature>
<keyword evidence="2" id="KW-0119">Carbohydrate metabolism</keyword>
<dbReference type="InterPro" id="IPR012341">
    <property type="entry name" value="6hp_glycosidase-like_sf"/>
</dbReference>
<evidence type="ECO:0000256" key="3">
    <source>
        <dbReference type="ARBA" id="ARBA00023295"/>
    </source>
</evidence>
<dbReference type="PANTHER" id="PTHR22298">
    <property type="entry name" value="ENDO-1,4-BETA-GLUCANASE"/>
    <property type="match status" value="1"/>
</dbReference>
<dbReference type="Proteomes" id="UP000019109">
    <property type="component" value="Unassembled WGS sequence"/>
</dbReference>
<organism evidence="6 7">
    <name type="scientific">Acetivibrio straminisolvens JCM 21531</name>
    <dbReference type="NCBI Taxonomy" id="1294263"/>
    <lineage>
        <taxon>Bacteria</taxon>
        <taxon>Bacillati</taxon>
        <taxon>Bacillota</taxon>
        <taxon>Clostridia</taxon>
        <taxon>Eubacteriales</taxon>
        <taxon>Oscillospiraceae</taxon>
        <taxon>Acetivibrio</taxon>
    </lineage>
</organism>
<dbReference type="EMBL" id="BAVR01000072">
    <property type="protein sequence ID" value="GAE90465.1"/>
    <property type="molecule type" value="Genomic_DNA"/>
</dbReference>
<evidence type="ECO:0000313" key="6">
    <source>
        <dbReference type="EMBL" id="GAE90465.1"/>
    </source>
</evidence>
<dbReference type="SUPFAM" id="SSF48208">
    <property type="entry name" value="Six-hairpin glycosidases"/>
    <property type="match status" value="1"/>
</dbReference>
<dbReference type="Pfam" id="PF00759">
    <property type="entry name" value="Glyco_hydro_9"/>
    <property type="match status" value="1"/>
</dbReference>
<name>W4VAP1_9FIRM</name>
<evidence type="ECO:0000256" key="1">
    <source>
        <dbReference type="ARBA" id="ARBA00022801"/>
    </source>
</evidence>
<dbReference type="STRING" id="1294263.JCM21531_4081"/>
<protein>
    <submittedName>
        <fullName evidence="6">Endoglucanase</fullName>
    </submittedName>
</protein>
<gene>
    <name evidence="6" type="ORF">JCM21531_4081</name>
</gene>
<evidence type="ECO:0000256" key="2">
    <source>
        <dbReference type="ARBA" id="ARBA00023277"/>
    </source>
</evidence>
<dbReference type="AlphaFoldDB" id="W4VAP1"/>
<dbReference type="GO" id="GO:0000272">
    <property type="term" value="P:polysaccharide catabolic process"/>
    <property type="evidence" value="ECO:0007669"/>
    <property type="project" value="UniProtKB-KW"/>
</dbReference>
<comment type="caution">
    <text evidence="6">The sequence shown here is derived from an EMBL/GenBank/DDBJ whole genome shotgun (WGS) entry which is preliminary data.</text>
</comment>
<dbReference type="Gene3D" id="1.50.10.10">
    <property type="match status" value="1"/>
</dbReference>
<reference evidence="6" key="1">
    <citation type="journal article" date="2014" name="Genome Announc.">
        <title>Draft Genome Sequence of Clostridium straminisolvens Strain JCM 21531T, Isolated from a Cellulose-Degrading Bacterial Community.</title>
        <authorList>
            <person name="Yuki M."/>
            <person name="Oshima K."/>
            <person name="Suda W."/>
            <person name="Sakamoto M."/>
            <person name="Kitamura K."/>
            <person name="Iida T."/>
            <person name="Hattori M."/>
            <person name="Ohkuma M."/>
        </authorList>
    </citation>
    <scope>NUCLEOTIDE SEQUENCE [LARGE SCALE GENOMIC DNA]</scope>
    <source>
        <strain evidence="6">JCM 21531</strain>
    </source>
</reference>